<evidence type="ECO:0000256" key="4">
    <source>
        <dbReference type="SAM" id="MobiDB-lite"/>
    </source>
</evidence>
<sequence length="910" mass="100954">MLCGFKFCRLILYGCPYWLGLARITAGVNLTVIPSSNVDVNQSVTLLCDIGPEPPFLFVSFRLQNPPSILCSLEPNNGVCKNTTDPCRIQYNASCPSDTKYSIQVYVPSGWNGVSVFCESLFSKSNSATFFVKVPVTAATLTPTLIIFTAGQKMNLTCTTSASNPQANITWYKSSVDITSQSTFSTQREGGLTRTISSLHGRVVKEDNGKQLYCSASNTPNKTITSIVQTLNVMYVPEIISSPGNPYNVREEETATLVCRVTDANPSINISWRWYKADRPETILHNGPTYTIANITRGRSGSYSCTASNTVGTSEPATVNMNVQYKPKVISTPSSPYIVREGETATLMCMVTDANPNTDITWRWIKTNSPNTVLHNGPNYTIPNIQRGRSGTYNCKARNAVGSSEVVTIDVDVKYKPEVRSNTSSPYIVREGDTVMLACRVTEANPNTGITWKWLKTDSPNSVLHTGSYYTILKIQRGRSGLYSCTASNSVGTSDPATVYLDVQYEPSIEEGNVKIVNENERVVLTRGISSNPLSNVYWYDGEHLLKSEFSVSTTSFNIEKAKCTDTKNYTLIASNALRWNVTSLVELIVNCRPISDMSNISLWVSDGVSLAFSTNIIAFPKPRYALMFENGMKINGIGDSMAVNSVNNFTLYFYKTTVNQINYGTFYLHINNTFGATTVYVNVLPQRKPSIPLISEASCNVRSAQIQWRSSFNGGDIQTFIALAIIAQQEVSRSELLCDKGESKIHVTQLQNLQPSTKYAFYIVAQNKHGNTSSEIIECKTFDDETSNQTPVIAGSTLGSLGLVALILVTMFVLHKRYRCIIKIEKRTRGKDSPKPEKASHYTTITQPENTERKTYEQLQRDQNIEKQLPVNARKNENRVTSSITPLHDQPSVGTKREYSEYTNTLFTE</sequence>
<name>A0A8B8A8B0_CRAVI</name>
<dbReference type="AlphaFoldDB" id="A0A8B8A8B0"/>
<dbReference type="SUPFAM" id="SSF49265">
    <property type="entry name" value="Fibronectin type III"/>
    <property type="match status" value="1"/>
</dbReference>
<dbReference type="InterPro" id="IPR036116">
    <property type="entry name" value="FN3_sf"/>
</dbReference>
<evidence type="ECO:0000313" key="8">
    <source>
        <dbReference type="Proteomes" id="UP000694844"/>
    </source>
</evidence>
<evidence type="ECO:0000259" key="6">
    <source>
        <dbReference type="PROSITE" id="PS50835"/>
    </source>
</evidence>
<dbReference type="SMART" id="SM00409">
    <property type="entry name" value="IG"/>
    <property type="match status" value="5"/>
</dbReference>
<dbReference type="KEGG" id="cvn:111100080"/>
<dbReference type="OrthoDB" id="6111375at2759"/>
<keyword evidence="5" id="KW-0812">Transmembrane</keyword>
<feature type="region of interest" description="Disordered" evidence="4">
    <location>
        <begin position="830"/>
        <end position="853"/>
    </location>
</feature>
<evidence type="ECO:0000259" key="7">
    <source>
        <dbReference type="PROSITE" id="PS50853"/>
    </source>
</evidence>
<organism evidence="8 9">
    <name type="scientific">Crassostrea virginica</name>
    <name type="common">Eastern oyster</name>
    <dbReference type="NCBI Taxonomy" id="6565"/>
    <lineage>
        <taxon>Eukaryota</taxon>
        <taxon>Metazoa</taxon>
        <taxon>Spiralia</taxon>
        <taxon>Lophotrochozoa</taxon>
        <taxon>Mollusca</taxon>
        <taxon>Bivalvia</taxon>
        <taxon>Autobranchia</taxon>
        <taxon>Pteriomorphia</taxon>
        <taxon>Ostreida</taxon>
        <taxon>Ostreoidea</taxon>
        <taxon>Ostreidae</taxon>
        <taxon>Crassostrea</taxon>
    </lineage>
</organism>
<dbReference type="InterPro" id="IPR003961">
    <property type="entry name" value="FN3_dom"/>
</dbReference>
<dbReference type="PROSITE" id="PS50835">
    <property type="entry name" value="IG_LIKE"/>
    <property type="match status" value="4"/>
</dbReference>
<dbReference type="GeneID" id="111100080"/>
<dbReference type="PANTHER" id="PTHR46013:SF4">
    <property type="entry name" value="B-CELL RECEPTOR CD22-RELATED"/>
    <property type="match status" value="1"/>
</dbReference>
<feature type="domain" description="Ig-like" evidence="6">
    <location>
        <begin position="417"/>
        <end position="500"/>
    </location>
</feature>
<keyword evidence="2 5" id="KW-0472">Membrane</keyword>
<dbReference type="InterPro" id="IPR036179">
    <property type="entry name" value="Ig-like_dom_sf"/>
</dbReference>
<dbReference type="PROSITE" id="PS50853">
    <property type="entry name" value="FN3"/>
    <property type="match status" value="1"/>
</dbReference>
<dbReference type="InterPro" id="IPR003599">
    <property type="entry name" value="Ig_sub"/>
</dbReference>
<dbReference type="Pfam" id="PF08205">
    <property type="entry name" value="C2-set_2"/>
    <property type="match status" value="1"/>
</dbReference>
<dbReference type="SMART" id="SM00408">
    <property type="entry name" value="IGc2"/>
    <property type="match status" value="4"/>
</dbReference>
<accession>A0A8B8A8B0</accession>
<evidence type="ECO:0000256" key="3">
    <source>
        <dbReference type="ARBA" id="ARBA00023157"/>
    </source>
</evidence>
<dbReference type="InterPro" id="IPR013783">
    <property type="entry name" value="Ig-like_fold"/>
</dbReference>
<dbReference type="Proteomes" id="UP000694844">
    <property type="component" value="Chromosome 6"/>
</dbReference>
<keyword evidence="3" id="KW-1015">Disulfide bond</keyword>
<evidence type="ECO:0000256" key="2">
    <source>
        <dbReference type="ARBA" id="ARBA00023136"/>
    </source>
</evidence>
<evidence type="ECO:0000256" key="1">
    <source>
        <dbReference type="ARBA" id="ARBA00004167"/>
    </source>
</evidence>
<keyword evidence="8" id="KW-1185">Reference proteome</keyword>
<proteinExistence type="predicted"/>
<feature type="domain" description="Ig-like" evidence="6">
    <location>
        <begin position="135"/>
        <end position="225"/>
    </location>
</feature>
<keyword evidence="5" id="KW-1133">Transmembrane helix</keyword>
<feature type="compositionally biased region" description="Basic and acidic residues" evidence="4">
    <location>
        <begin position="830"/>
        <end position="841"/>
    </location>
</feature>
<feature type="transmembrane region" description="Helical" evidence="5">
    <location>
        <begin position="793"/>
        <end position="815"/>
    </location>
</feature>
<feature type="domain" description="Ig-like" evidence="6">
    <location>
        <begin position="327"/>
        <end position="408"/>
    </location>
</feature>
<protein>
    <submittedName>
        <fullName evidence="9">Hemicentin-1-like isoform X1</fullName>
    </submittedName>
</protein>
<evidence type="ECO:0000313" key="9">
    <source>
        <dbReference type="RefSeq" id="XP_022287395.1"/>
    </source>
</evidence>
<dbReference type="InterPro" id="IPR013162">
    <property type="entry name" value="CD80_C2-set"/>
</dbReference>
<dbReference type="GO" id="GO:0016020">
    <property type="term" value="C:membrane"/>
    <property type="evidence" value="ECO:0007669"/>
    <property type="project" value="UniProtKB-SubCell"/>
</dbReference>
<dbReference type="InterPro" id="IPR003598">
    <property type="entry name" value="Ig_sub2"/>
</dbReference>
<dbReference type="Pfam" id="PF13927">
    <property type="entry name" value="Ig_3"/>
    <property type="match status" value="3"/>
</dbReference>
<dbReference type="InterPro" id="IPR007110">
    <property type="entry name" value="Ig-like_dom"/>
</dbReference>
<feature type="domain" description="Ig-like" evidence="6">
    <location>
        <begin position="237"/>
        <end position="320"/>
    </location>
</feature>
<dbReference type="SUPFAM" id="SSF48726">
    <property type="entry name" value="Immunoglobulin"/>
    <property type="match status" value="5"/>
</dbReference>
<evidence type="ECO:0000256" key="5">
    <source>
        <dbReference type="SAM" id="Phobius"/>
    </source>
</evidence>
<dbReference type="RefSeq" id="XP_022287395.1">
    <property type="nucleotide sequence ID" value="XM_022431687.1"/>
</dbReference>
<dbReference type="Gene3D" id="2.60.40.10">
    <property type="entry name" value="Immunoglobulins"/>
    <property type="match status" value="6"/>
</dbReference>
<comment type="subcellular location">
    <subcellularLocation>
        <location evidence="1">Membrane</location>
        <topology evidence="1">Single-pass membrane protein</topology>
    </subcellularLocation>
</comment>
<feature type="domain" description="Fibronectin type-III" evidence="7">
    <location>
        <begin position="689"/>
        <end position="785"/>
    </location>
</feature>
<reference evidence="9" key="1">
    <citation type="submission" date="2025-08" db="UniProtKB">
        <authorList>
            <consortium name="RefSeq"/>
        </authorList>
    </citation>
    <scope>IDENTIFICATION</scope>
    <source>
        <tissue evidence="9">Whole sample</tissue>
    </source>
</reference>
<dbReference type="CDD" id="cd00063">
    <property type="entry name" value="FN3"/>
    <property type="match status" value="1"/>
</dbReference>
<feature type="region of interest" description="Disordered" evidence="4">
    <location>
        <begin position="871"/>
        <end position="910"/>
    </location>
</feature>
<gene>
    <name evidence="9" type="primary">LOC111100080</name>
</gene>
<dbReference type="PANTHER" id="PTHR46013">
    <property type="entry name" value="VASCULAR CELL ADHESION MOLECULE 1"/>
    <property type="match status" value="1"/>
</dbReference>